<dbReference type="NCBIfam" id="TIGR02595">
    <property type="entry name" value="PEP_CTERM"/>
    <property type="match status" value="1"/>
</dbReference>
<gene>
    <name evidence="3" type="ORF">HG15A2_17610</name>
</gene>
<feature type="chain" id="PRO_5022104730" evidence="1">
    <location>
        <begin position="28"/>
        <end position="248"/>
    </location>
</feature>
<proteinExistence type="predicted"/>
<name>A0A517MUB9_9BACT</name>
<evidence type="ECO:0000256" key="1">
    <source>
        <dbReference type="SAM" id="SignalP"/>
    </source>
</evidence>
<feature type="domain" description="Ice-binding protein C-terminal" evidence="2">
    <location>
        <begin position="224"/>
        <end position="247"/>
    </location>
</feature>
<dbReference type="EMBL" id="CP036263">
    <property type="protein sequence ID" value="QDS98481.1"/>
    <property type="molecule type" value="Genomic_DNA"/>
</dbReference>
<accession>A0A517MUB9</accession>
<dbReference type="Proteomes" id="UP000319852">
    <property type="component" value="Chromosome"/>
</dbReference>
<dbReference type="Pfam" id="PF07589">
    <property type="entry name" value="PEP-CTERM"/>
    <property type="match status" value="1"/>
</dbReference>
<dbReference type="AlphaFoldDB" id="A0A517MUB9"/>
<feature type="signal peptide" evidence="1">
    <location>
        <begin position="1"/>
        <end position="27"/>
    </location>
</feature>
<dbReference type="KEGG" id="amob:HG15A2_17610"/>
<protein>
    <submittedName>
        <fullName evidence="3">PEP-CTERM motif protein</fullName>
    </submittedName>
</protein>
<keyword evidence="4" id="KW-1185">Reference proteome</keyword>
<keyword evidence="1" id="KW-0732">Signal</keyword>
<reference evidence="3 4" key="1">
    <citation type="submission" date="2019-02" db="EMBL/GenBank/DDBJ databases">
        <title>Deep-cultivation of Planctomycetes and their phenomic and genomic characterization uncovers novel biology.</title>
        <authorList>
            <person name="Wiegand S."/>
            <person name="Jogler M."/>
            <person name="Boedeker C."/>
            <person name="Pinto D."/>
            <person name="Vollmers J."/>
            <person name="Rivas-Marin E."/>
            <person name="Kohn T."/>
            <person name="Peeters S.H."/>
            <person name="Heuer A."/>
            <person name="Rast P."/>
            <person name="Oberbeckmann S."/>
            <person name="Bunk B."/>
            <person name="Jeske O."/>
            <person name="Meyerdierks A."/>
            <person name="Storesund J.E."/>
            <person name="Kallscheuer N."/>
            <person name="Luecker S."/>
            <person name="Lage O.M."/>
            <person name="Pohl T."/>
            <person name="Merkel B.J."/>
            <person name="Hornburger P."/>
            <person name="Mueller R.-W."/>
            <person name="Bruemmer F."/>
            <person name="Labrenz M."/>
            <person name="Spormann A.M."/>
            <person name="Op den Camp H."/>
            <person name="Overmann J."/>
            <person name="Amann R."/>
            <person name="Jetten M.S.M."/>
            <person name="Mascher T."/>
            <person name="Medema M.H."/>
            <person name="Devos D.P."/>
            <person name="Kaster A.-K."/>
            <person name="Ovreas L."/>
            <person name="Rohde M."/>
            <person name="Galperin M.Y."/>
            <person name="Jogler C."/>
        </authorList>
    </citation>
    <scope>NUCLEOTIDE SEQUENCE [LARGE SCALE GENOMIC DNA]</scope>
    <source>
        <strain evidence="3 4">HG15A2</strain>
    </source>
</reference>
<dbReference type="InterPro" id="IPR013424">
    <property type="entry name" value="Ice-binding_C"/>
</dbReference>
<dbReference type="RefSeq" id="WP_145059653.1">
    <property type="nucleotide sequence ID" value="NZ_CP036263.1"/>
</dbReference>
<evidence type="ECO:0000313" key="4">
    <source>
        <dbReference type="Proteomes" id="UP000319852"/>
    </source>
</evidence>
<sequence precursor="true">MKIRYVKFSLAAAVVAALSLNALTSQAALIYDEDFEGASVGDNAGSLTPAWTGGAASSHSVQDAGDPFGASNQYLRMNGFGNPWTFGNGPAQTPSTIATMSFDFYADTTAASDGFLRAGLSRSGDAIFYDILPSTVGNDAVVHFDIVGNVSGSAVNYNGGSLADGQFDVWIDGVKDVDGGNLLSSGNFDGFYIWVNNGGTVDAPVDAFFIDNAQYRDEAFVFDPVPEPASIALFGLGMVGLLVGRRRV</sequence>
<organism evidence="3 4">
    <name type="scientific">Adhaeretor mobilis</name>
    <dbReference type="NCBI Taxonomy" id="1930276"/>
    <lineage>
        <taxon>Bacteria</taxon>
        <taxon>Pseudomonadati</taxon>
        <taxon>Planctomycetota</taxon>
        <taxon>Planctomycetia</taxon>
        <taxon>Pirellulales</taxon>
        <taxon>Lacipirellulaceae</taxon>
        <taxon>Adhaeretor</taxon>
    </lineage>
</organism>
<evidence type="ECO:0000259" key="2">
    <source>
        <dbReference type="Pfam" id="PF07589"/>
    </source>
</evidence>
<evidence type="ECO:0000313" key="3">
    <source>
        <dbReference type="EMBL" id="QDS98481.1"/>
    </source>
</evidence>